<keyword evidence="2" id="KW-1003">Cell membrane</keyword>
<feature type="transmembrane region" description="Helical" evidence="6">
    <location>
        <begin position="36"/>
        <end position="57"/>
    </location>
</feature>
<feature type="transmembrane region" description="Helical" evidence="6">
    <location>
        <begin position="69"/>
        <end position="88"/>
    </location>
</feature>
<organism evidence="7 8">
    <name type="scientific">Amycolatopsis mediterranei (strain U-32)</name>
    <dbReference type="NCBI Taxonomy" id="749927"/>
    <lineage>
        <taxon>Bacteria</taxon>
        <taxon>Bacillati</taxon>
        <taxon>Actinomycetota</taxon>
        <taxon>Actinomycetes</taxon>
        <taxon>Pseudonocardiales</taxon>
        <taxon>Pseudonocardiaceae</taxon>
        <taxon>Amycolatopsis</taxon>
    </lineage>
</organism>
<feature type="transmembrane region" description="Helical" evidence="6">
    <location>
        <begin position="235"/>
        <end position="261"/>
    </location>
</feature>
<feature type="transmembrane region" description="Helical" evidence="6">
    <location>
        <begin position="206"/>
        <end position="229"/>
    </location>
</feature>
<dbReference type="KEGG" id="amd:AMED_3108"/>
<name>A0A0H3D1U6_AMYMU</name>
<dbReference type="InterPro" id="IPR036259">
    <property type="entry name" value="MFS_trans_sf"/>
</dbReference>
<dbReference type="AlphaFoldDB" id="A0A0H3D1U6"/>
<evidence type="ECO:0000256" key="1">
    <source>
        <dbReference type="ARBA" id="ARBA00004651"/>
    </source>
</evidence>
<dbReference type="PANTHER" id="PTHR23513:SF11">
    <property type="entry name" value="STAPHYLOFERRIN A TRANSPORTER"/>
    <property type="match status" value="1"/>
</dbReference>
<keyword evidence="5 6" id="KW-0472">Membrane</keyword>
<dbReference type="InterPro" id="IPR011701">
    <property type="entry name" value="MFS"/>
</dbReference>
<dbReference type="Proteomes" id="UP000000328">
    <property type="component" value="Chromosome"/>
</dbReference>
<feature type="transmembrane region" description="Helical" evidence="6">
    <location>
        <begin position="273"/>
        <end position="302"/>
    </location>
</feature>
<dbReference type="GeneID" id="92870874"/>
<feature type="transmembrane region" description="Helical" evidence="6">
    <location>
        <begin position="355"/>
        <end position="373"/>
    </location>
</feature>
<dbReference type="SUPFAM" id="SSF103473">
    <property type="entry name" value="MFS general substrate transporter"/>
    <property type="match status" value="1"/>
</dbReference>
<accession>A0A0H3D1U6</accession>
<dbReference type="Pfam" id="PF07690">
    <property type="entry name" value="MFS_1"/>
    <property type="match status" value="1"/>
</dbReference>
<feature type="transmembrane region" description="Helical" evidence="6">
    <location>
        <begin position="130"/>
        <end position="152"/>
    </location>
</feature>
<feature type="transmembrane region" description="Helical" evidence="6">
    <location>
        <begin position="94"/>
        <end position="118"/>
    </location>
</feature>
<evidence type="ECO:0000313" key="8">
    <source>
        <dbReference type="Proteomes" id="UP000000328"/>
    </source>
</evidence>
<protein>
    <submittedName>
        <fullName evidence="7">Major facilitator transporter</fullName>
    </submittedName>
</protein>
<evidence type="ECO:0000256" key="6">
    <source>
        <dbReference type="SAM" id="Phobius"/>
    </source>
</evidence>
<dbReference type="PANTHER" id="PTHR23513">
    <property type="entry name" value="INTEGRAL MEMBRANE EFFLUX PROTEIN-RELATED"/>
    <property type="match status" value="1"/>
</dbReference>
<evidence type="ECO:0000256" key="2">
    <source>
        <dbReference type="ARBA" id="ARBA00022475"/>
    </source>
</evidence>
<evidence type="ECO:0000256" key="5">
    <source>
        <dbReference type="ARBA" id="ARBA00023136"/>
    </source>
</evidence>
<keyword evidence="4 6" id="KW-1133">Transmembrane helix</keyword>
<proteinExistence type="predicted"/>
<dbReference type="Gene3D" id="1.20.1250.20">
    <property type="entry name" value="MFS general substrate transporter like domains"/>
    <property type="match status" value="1"/>
</dbReference>
<dbReference type="HOGENOM" id="CLU_034180_3_0_11"/>
<dbReference type="GO" id="GO:0022857">
    <property type="term" value="F:transmembrane transporter activity"/>
    <property type="evidence" value="ECO:0007669"/>
    <property type="project" value="InterPro"/>
</dbReference>
<comment type="subcellular location">
    <subcellularLocation>
        <location evidence="1">Cell membrane</location>
        <topology evidence="1">Multi-pass membrane protein</topology>
    </subcellularLocation>
</comment>
<keyword evidence="3 6" id="KW-0812">Transmembrane</keyword>
<sequence>MSGLARYLTAAVLVRGADSGASVGLLLLAADRHQSAATGGLLVAALTAPHLVGPWLAVRLDRARDRRRLLALAYLVYGVALTAGALAAGRLPTAAALAAVAVAGACGPLLTGGLSSVLDDLGPGRRGRGWDALTYGLGGTAGPATAAALTALAGPLEAVLALAVAAVAAGALVVTLPVAGRAHPGEAAGLRAGLAVLVRRGPLRRVTLLTVLAAVELGALPVVAVRFGAELHGTAAAGATLTVSYGAGSLLGSAMVTAWPLRGEPEVLATRLFAAMAAATAMSAFAPAYAVAIAGFAALGVLNAMSFTATLSARGTYAPANAQAQVFVTSAGLKVTSAAAGAALAGAASGLGGRALLLAAAAATGLAVVAAWVDGKLAPAFVPTR</sequence>
<dbReference type="eggNOG" id="COG2814">
    <property type="taxonomic scope" value="Bacteria"/>
</dbReference>
<gene>
    <name evidence="7" type="ordered locus">AMED_3108</name>
</gene>
<evidence type="ECO:0000256" key="3">
    <source>
        <dbReference type="ARBA" id="ARBA00022692"/>
    </source>
</evidence>
<dbReference type="GO" id="GO:0005886">
    <property type="term" value="C:plasma membrane"/>
    <property type="evidence" value="ECO:0007669"/>
    <property type="project" value="UniProtKB-SubCell"/>
</dbReference>
<dbReference type="EMBL" id="CP002000">
    <property type="protein sequence ID" value="ADJ44899.1"/>
    <property type="molecule type" value="Genomic_DNA"/>
</dbReference>
<dbReference type="PATRIC" id="fig|749927.5.peg.3209"/>
<feature type="transmembrane region" description="Helical" evidence="6">
    <location>
        <begin position="158"/>
        <end position="179"/>
    </location>
</feature>
<reference evidence="7 8" key="1">
    <citation type="journal article" date="2010" name="Cell Res.">
        <title>Complete genome sequence of the rifamycin SV-producing Amycolatopsis mediterranei U32 revealed its genetic characteristics in phylogeny and metabolism.</title>
        <authorList>
            <person name="Zhao W."/>
            <person name="Zhong Y."/>
            <person name="Yuan H."/>
            <person name="Wang J."/>
            <person name="Zheng H."/>
            <person name="Wang Y."/>
            <person name="Cen X."/>
            <person name="Xu F."/>
            <person name="Bai J."/>
            <person name="Han X."/>
            <person name="Lu G."/>
            <person name="Zhu Y."/>
            <person name="Shao Z."/>
            <person name="Yan H."/>
            <person name="Li C."/>
            <person name="Peng N."/>
            <person name="Zhang Z."/>
            <person name="Zhang Y."/>
            <person name="Lin W."/>
            <person name="Fan Y."/>
            <person name="Qin Z."/>
            <person name="Hu Y."/>
            <person name="Zhu B."/>
            <person name="Wang S."/>
            <person name="Ding X."/>
            <person name="Zhao G.P."/>
        </authorList>
    </citation>
    <scope>NUCLEOTIDE SEQUENCE [LARGE SCALE GENOMIC DNA]</scope>
    <source>
        <strain evidence="8">U-32</strain>
    </source>
</reference>
<evidence type="ECO:0000256" key="4">
    <source>
        <dbReference type="ARBA" id="ARBA00022989"/>
    </source>
</evidence>
<evidence type="ECO:0000313" key="7">
    <source>
        <dbReference type="EMBL" id="ADJ44899.1"/>
    </source>
</evidence>
<dbReference type="RefSeq" id="WP_013224971.1">
    <property type="nucleotide sequence ID" value="NC_014318.1"/>
</dbReference>
<feature type="transmembrane region" description="Helical" evidence="6">
    <location>
        <begin position="322"/>
        <end position="348"/>
    </location>
</feature>